<gene>
    <name evidence="1" type="ORF">FHS03_004656</name>
</gene>
<accession>A0A7W5BEN8</accession>
<dbReference type="RefSeq" id="WP_183443274.1">
    <property type="nucleotide sequence ID" value="NZ_JACHXD010000017.1"/>
</dbReference>
<reference evidence="1 2" key="1">
    <citation type="submission" date="2020-08" db="EMBL/GenBank/DDBJ databases">
        <title>Genomic Encyclopedia of Type Strains, Phase III (KMG-III): the genomes of soil and plant-associated and newly described type strains.</title>
        <authorList>
            <person name="Whitman W."/>
        </authorList>
    </citation>
    <scope>NUCLEOTIDE SEQUENCE [LARGE SCALE GENOMIC DNA]</scope>
    <source>
        <strain evidence="1 2">CECT 8897</strain>
    </source>
</reference>
<dbReference type="AlphaFoldDB" id="A0A7W5BEN8"/>
<evidence type="ECO:0000313" key="1">
    <source>
        <dbReference type="EMBL" id="MBB3121578.1"/>
    </source>
</evidence>
<sequence length="183" mass="19136">MFQPTIANGAPLQAVAWKVIRNCPYGWLHPFAYSLQLEAGIGDCYGNFSPRLAAREGDAFAVLPTAAGRCFSRCGAQAADGIVVRNGMARGALYACLFNDGRLLARSSGLALRQGVSFCIPAVLRIGVGGDVREGQLLDAETMAGASCELRLAGLRSADLIMTGGDEAGAVPAGFHLENLVYA</sequence>
<keyword evidence="2" id="KW-1185">Reference proteome</keyword>
<organism evidence="1 2">
    <name type="scientific">Pseudoduganella violacea</name>
    <dbReference type="NCBI Taxonomy" id="1715466"/>
    <lineage>
        <taxon>Bacteria</taxon>
        <taxon>Pseudomonadati</taxon>
        <taxon>Pseudomonadota</taxon>
        <taxon>Betaproteobacteria</taxon>
        <taxon>Burkholderiales</taxon>
        <taxon>Oxalobacteraceae</taxon>
        <taxon>Telluria group</taxon>
        <taxon>Pseudoduganella</taxon>
    </lineage>
</organism>
<protein>
    <submittedName>
        <fullName evidence="1">Uncharacterized protein</fullName>
    </submittedName>
</protein>
<name>A0A7W5BEN8_9BURK</name>
<proteinExistence type="predicted"/>
<comment type="caution">
    <text evidence="1">The sequence shown here is derived from an EMBL/GenBank/DDBJ whole genome shotgun (WGS) entry which is preliminary data.</text>
</comment>
<dbReference type="EMBL" id="JACHXD010000017">
    <property type="protein sequence ID" value="MBB3121578.1"/>
    <property type="molecule type" value="Genomic_DNA"/>
</dbReference>
<evidence type="ECO:0000313" key="2">
    <source>
        <dbReference type="Proteomes" id="UP000541535"/>
    </source>
</evidence>
<dbReference type="Proteomes" id="UP000541535">
    <property type="component" value="Unassembled WGS sequence"/>
</dbReference>